<organism evidence="2 3">
    <name type="scientific">Williamsia herbipolensis</name>
    <dbReference type="NCBI Taxonomy" id="1603258"/>
    <lineage>
        <taxon>Bacteria</taxon>
        <taxon>Bacillati</taxon>
        <taxon>Actinomycetota</taxon>
        <taxon>Actinomycetes</taxon>
        <taxon>Mycobacteriales</taxon>
        <taxon>Nocardiaceae</taxon>
        <taxon>Williamsia</taxon>
    </lineage>
</organism>
<evidence type="ECO:0000259" key="1">
    <source>
        <dbReference type="SMART" id="SM00642"/>
    </source>
</evidence>
<evidence type="ECO:0000313" key="3">
    <source>
        <dbReference type="Proteomes" id="UP001432128"/>
    </source>
</evidence>
<protein>
    <submittedName>
        <fullName evidence="2">Malto-oligosyltrehalose synthase</fullName>
    </submittedName>
</protein>
<dbReference type="AlphaFoldDB" id="A0AAU4K4U3"/>
<sequence length="789" mass="85057">MAGTTATGDAEITPVPSRPAFVATYRLQLTADLTFADVVDLLPHIAALGVSHLYLSPIGTAMAGSTHGYDWVPPPEVSPVLGGLDGLRALRAAARSAGLGIIVDIVPNHTGVEDPRQNPWWWDVLTHGRDSEYAPYFDIDLGSDNGVDGRIALPVLGEAADVDALTIDTTSATPELAFYERRFPLAPGTDTTDARAAHDAQHYRLVPWDAGLIGYRRFFAVNGLAGMRQEDPAVYAATHTLVRRLIEEDLTDGLRVDHPDGLTDPVGYLARLRADIGEDRLLLIEKILSTDEDLDPSLPVDGTTGYEALRVLDGVLIDRSAAESFTDIHRSVTGNAGDRAWIDEHEHAVKLDTLAELFSAERARLRRAIVATTDAGAPPVESADLDAAIGEVVASLGVYRADYATLRQRLIDTFAEVERRRPELSAALDTIEAAVAVDGEASARLAQVCGATTAKSVEDCLFYRTARLVSLQEVGGDPGLFGTSVADFHAFCVARARDWPSAMTTLSTHDTKRGEDVRARIGLLTRHPDRWRALVERMVSTTPPPEPTTGLFLLQNIIGVWPLDGAPVSAGLRERLHDYTTKAIREAGTITTWTRVDTETEDQVHAWVDDVLDGPVGADIATLVADLRDEIVDACVVHKALGLFMPGFGDVYQGTEWFEDSLVDPDNRRPVDYTQSLDHPKTAMVTVALAVRRGHRESFGPGSRYVPLTSHGAESEEVIAFARGHGDELDVVVVAARAAVERLGDPTGTTVELPEGRWRSPITGAAAAGTVDVATLWSAGPVAVLERVA</sequence>
<reference evidence="2 3" key="1">
    <citation type="submission" date="2022-10" db="EMBL/GenBank/DDBJ databases">
        <title>The complete genomes of actinobacterial strains from the NBC collection.</title>
        <authorList>
            <person name="Joergensen T.S."/>
            <person name="Alvarez Arevalo M."/>
            <person name="Sterndorff E.B."/>
            <person name="Faurdal D."/>
            <person name="Vuksanovic O."/>
            <person name="Mourched A.-S."/>
            <person name="Charusanti P."/>
            <person name="Shaw S."/>
            <person name="Blin K."/>
            <person name="Weber T."/>
        </authorList>
    </citation>
    <scope>NUCLEOTIDE SEQUENCE [LARGE SCALE GENOMIC DNA]</scope>
    <source>
        <strain evidence="2 3">NBC_00319</strain>
    </source>
</reference>
<dbReference type="PANTHER" id="PTHR10357:SF216">
    <property type="entry name" value="MALTOOLIGOSYL TREHALOSE SYNTHASE-RELATED"/>
    <property type="match status" value="1"/>
</dbReference>
<dbReference type="CDD" id="cd11336">
    <property type="entry name" value="AmyAc_MTSase"/>
    <property type="match status" value="1"/>
</dbReference>
<dbReference type="Gene3D" id="1.10.10.470">
    <property type="entry name" value="Maltooligosyl trehalose synthase, domain 4"/>
    <property type="match status" value="1"/>
</dbReference>
<dbReference type="GO" id="GO:0047470">
    <property type="term" value="F:(1,4)-alpha-D-glucan 1-alpha-D-glucosylmutase activity"/>
    <property type="evidence" value="ECO:0007669"/>
    <property type="project" value="TreeGrafter"/>
</dbReference>
<dbReference type="RefSeq" id="WP_328858190.1">
    <property type="nucleotide sequence ID" value="NZ_CP108021.1"/>
</dbReference>
<dbReference type="Gene3D" id="3.20.20.80">
    <property type="entry name" value="Glycosidases"/>
    <property type="match status" value="1"/>
</dbReference>
<feature type="domain" description="Glycosyl hydrolase family 13 catalytic" evidence="1">
    <location>
        <begin position="21"/>
        <end position="409"/>
    </location>
</feature>
<dbReference type="InterPro" id="IPR013797">
    <property type="entry name" value="Maltooligo_trehalose_synth_4"/>
</dbReference>
<dbReference type="PANTHER" id="PTHR10357">
    <property type="entry name" value="ALPHA-AMYLASE FAMILY MEMBER"/>
    <property type="match status" value="1"/>
</dbReference>
<name>A0AAU4K4U3_9NOCA</name>
<dbReference type="Gene3D" id="1.10.150.200">
    <property type="entry name" value="Maltooligosyl trehalose synthase, domain 3"/>
    <property type="match status" value="1"/>
</dbReference>
<dbReference type="SUPFAM" id="SSF51445">
    <property type="entry name" value="(Trans)glycosidases"/>
    <property type="match status" value="1"/>
</dbReference>
<dbReference type="KEGG" id="whr:OG579_04095"/>
<proteinExistence type="predicted"/>
<accession>A0AAU4K4U3</accession>
<dbReference type="GO" id="GO:0005992">
    <property type="term" value="P:trehalose biosynthetic process"/>
    <property type="evidence" value="ECO:0007669"/>
    <property type="project" value="TreeGrafter"/>
</dbReference>
<dbReference type="GO" id="GO:0030980">
    <property type="term" value="P:alpha-glucan catabolic process"/>
    <property type="evidence" value="ECO:0007669"/>
    <property type="project" value="TreeGrafter"/>
</dbReference>
<dbReference type="SMART" id="SM00642">
    <property type="entry name" value="Aamy"/>
    <property type="match status" value="1"/>
</dbReference>
<evidence type="ECO:0000313" key="2">
    <source>
        <dbReference type="EMBL" id="WUM21004.1"/>
    </source>
</evidence>
<dbReference type="InterPro" id="IPR017853">
    <property type="entry name" value="GH"/>
</dbReference>
<dbReference type="Gene3D" id="3.30.1590.10">
    <property type="entry name" value="Maltooligosyl trehalose synthase, domain 2"/>
    <property type="match status" value="1"/>
</dbReference>
<dbReference type="Pfam" id="PF00128">
    <property type="entry name" value="Alpha-amylase"/>
    <property type="match status" value="1"/>
</dbReference>
<dbReference type="InterPro" id="IPR012767">
    <property type="entry name" value="Trehalose_TreY"/>
</dbReference>
<dbReference type="NCBIfam" id="TIGR02401">
    <property type="entry name" value="trehalose_TreY"/>
    <property type="match status" value="1"/>
</dbReference>
<dbReference type="InterPro" id="IPR006047">
    <property type="entry name" value="GH13_cat_dom"/>
</dbReference>
<keyword evidence="3" id="KW-1185">Reference proteome</keyword>
<dbReference type="EMBL" id="CP108021">
    <property type="protein sequence ID" value="WUM21004.1"/>
    <property type="molecule type" value="Genomic_DNA"/>
</dbReference>
<dbReference type="Proteomes" id="UP001432128">
    <property type="component" value="Chromosome"/>
</dbReference>
<gene>
    <name evidence="2" type="primary">treY</name>
    <name evidence="2" type="ORF">OG579_04095</name>
</gene>